<feature type="compositionally biased region" description="Basic and acidic residues" evidence="1">
    <location>
        <begin position="134"/>
        <end position="153"/>
    </location>
</feature>
<feature type="signal peptide" evidence="2">
    <location>
        <begin position="1"/>
        <end position="21"/>
    </location>
</feature>
<organism evidence="4 5">
    <name type="scientific">Marinobacterium nitratireducens</name>
    <dbReference type="NCBI Taxonomy" id="518897"/>
    <lineage>
        <taxon>Bacteria</taxon>
        <taxon>Pseudomonadati</taxon>
        <taxon>Pseudomonadota</taxon>
        <taxon>Gammaproteobacteria</taxon>
        <taxon>Oceanospirillales</taxon>
        <taxon>Oceanospirillaceae</taxon>
        <taxon>Marinobacterium</taxon>
    </lineage>
</organism>
<comment type="caution">
    <text evidence="4">The sequence shown here is derived from an EMBL/GenBank/DDBJ whole genome shotgun (WGS) entry which is preliminary data.</text>
</comment>
<reference evidence="4 5" key="1">
    <citation type="journal article" date="2014" name="Int. J. Syst. Evol. Microbiol.">
        <title>Complete genome sequence of Corynebacterium casei LMG S-19264T (=DSM 44701T), isolated from a smear-ripened cheese.</title>
        <authorList>
            <consortium name="US DOE Joint Genome Institute (JGI-PGF)"/>
            <person name="Walter F."/>
            <person name="Albersmeier A."/>
            <person name="Kalinowski J."/>
            <person name="Ruckert C."/>
        </authorList>
    </citation>
    <scope>NUCLEOTIDE SEQUENCE [LARGE SCALE GENOMIC DNA]</scope>
    <source>
        <strain evidence="4 5">CGMCC 1.7286</strain>
    </source>
</reference>
<gene>
    <name evidence="4" type="ORF">GCM10011348_38030</name>
</gene>
<feature type="compositionally biased region" description="Basic and acidic residues" evidence="1">
    <location>
        <begin position="110"/>
        <end position="123"/>
    </location>
</feature>
<keyword evidence="5" id="KW-1185">Reference proteome</keyword>
<name>A0A917ZN90_9GAMM</name>
<proteinExistence type="predicted"/>
<feature type="chain" id="PRO_5037748718" description="DUF4124 domain-containing protein" evidence="2">
    <location>
        <begin position="22"/>
        <end position="171"/>
    </location>
</feature>
<protein>
    <recommendedName>
        <fullName evidence="3">DUF4124 domain-containing protein</fullName>
    </recommendedName>
</protein>
<feature type="domain" description="DUF4124" evidence="3">
    <location>
        <begin position="11"/>
        <end position="64"/>
    </location>
</feature>
<dbReference type="Pfam" id="PF13511">
    <property type="entry name" value="DUF4124"/>
    <property type="match status" value="1"/>
</dbReference>
<feature type="compositionally biased region" description="Basic and acidic residues" evidence="1">
    <location>
        <begin position="162"/>
        <end position="171"/>
    </location>
</feature>
<accession>A0A917ZN90</accession>
<dbReference type="Proteomes" id="UP000599578">
    <property type="component" value="Unassembled WGS sequence"/>
</dbReference>
<feature type="region of interest" description="Disordered" evidence="1">
    <location>
        <begin position="63"/>
        <end position="171"/>
    </location>
</feature>
<evidence type="ECO:0000256" key="2">
    <source>
        <dbReference type="SAM" id="SignalP"/>
    </source>
</evidence>
<evidence type="ECO:0000256" key="1">
    <source>
        <dbReference type="SAM" id="MobiDB-lite"/>
    </source>
</evidence>
<dbReference type="AlphaFoldDB" id="A0A917ZN90"/>
<dbReference type="EMBL" id="BMLT01000011">
    <property type="protein sequence ID" value="GGO86671.1"/>
    <property type="molecule type" value="Genomic_DNA"/>
</dbReference>
<dbReference type="InterPro" id="IPR025392">
    <property type="entry name" value="DUF4124"/>
</dbReference>
<evidence type="ECO:0000313" key="4">
    <source>
        <dbReference type="EMBL" id="GGO86671.1"/>
    </source>
</evidence>
<dbReference type="RefSeq" id="WP_188862206.1">
    <property type="nucleotide sequence ID" value="NZ_BMLT01000011.1"/>
</dbReference>
<evidence type="ECO:0000313" key="5">
    <source>
        <dbReference type="Proteomes" id="UP000599578"/>
    </source>
</evidence>
<sequence length="171" mass="18625">MKNAVTLVAMLLLVCGTLVSAEQVYRWKDASGKWHFSDVPPDGVGAEPVKFSNMSVVKMPRPAPAASEAVAGQPPECAPGYSGDAECTEGLRRGTEAAVDDSDVAAPESPENRRQSHQREDSLQNRSQQIEGYNKSERVEQIDERNEAAKNYERGTPPTLNEKLRAKAGLE</sequence>
<evidence type="ECO:0000259" key="3">
    <source>
        <dbReference type="Pfam" id="PF13511"/>
    </source>
</evidence>
<keyword evidence="2" id="KW-0732">Signal</keyword>